<name>A0ABD6D379_9EURY</name>
<sequence>MDDTDSASTQKPTLYTSPRTDISQNQGKFRIYFNFPGRAVPGHDDHGYGPLSTVVESFMDPGTLIRMHQHRNEEIISWVPEGVMRHEDRQDNTLVTDPDHLMIMGAGSGFWHSEETLADDPPLRMLQIFVRPHSLDLDPEIQHEPIPEPTPNEWRHLFGPEDGDAPFSVRNAVDFYDCWLDEGETVRLPSQSEWDTYLYVFEGAVTTDNETTIGYTESALVTGDGEQRVTATEDAILVAFCIDPDAPITRQGTIGR</sequence>
<evidence type="ECO:0000313" key="5">
    <source>
        <dbReference type="EMBL" id="MFD1640734.1"/>
    </source>
</evidence>
<gene>
    <name evidence="5" type="ORF">ACFSBW_02435</name>
</gene>
<protein>
    <submittedName>
        <fullName evidence="5">Pirin family protein</fullName>
    </submittedName>
</protein>
<evidence type="ECO:0000256" key="1">
    <source>
        <dbReference type="ARBA" id="ARBA00008416"/>
    </source>
</evidence>
<evidence type="ECO:0000313" key="6">
    <source>
        <dbReference type="Proteomes" id="UP001597052"/>
    </source>
</evidence>
<feature type="region of interest" description="Disordered" evidence="3">
    <location>
        <begin position="1"/>
        <end position="21"/>
    </location>
</feature>
<dbReference type="RefSeq" id="WP_256394432.1">
    <property type="nucleotide sequence ID" value="NZ_JANHDJ010000001.1"/>
</dbReference>
<dbReference type="Gene3D" id="2.60.120.10">
    <property type="entry name" value="Jelly Rolls"/>
    <property type="match status" value="2"/>
</dbReference>
<dbReference type="PIRSF" id="PIRSF006232">
    <property type="entry name" value="Pirin"/>
    <property type="match status" value="1"/>
</dbReference>
<dbReference type="Pfam" id="PF02678">
    <property type="entry name" value="Pirin"/>
    <property type="match status" value="1"/>
</dbReference>
<dbReference type="SUPFAM" id="SSF51182">
    <property type="entry name" value="RmlC-like cupins"/>
    <property type="match status" value="1"/>
</dbReference>
<proteinExistence type="inferred from homology"/>
<dbReference type="Proteomes" id="UP001597052">
    <property type="component" value="Unassembled WGS sequence"/>
</dbReference>
<evidence type="ECO:0000256" key="3">
    <source>
        <dbReference type="SAM" id="MobiDB-lite"/>
    </source>
</evidence>
<comment type="similarity">
    <text evidence="1 2">Belongs to the pirin family.</text>
</comment>
<feature type="domain" description="Pirin N-terminal" evidence="4">
    <location>
        <begin position="63"/>
        <end position="130"/>
    </location>
</feature>
<dbReference type="InterPro" id="IPR003829">
    <property type="entry name" value="Pirin_N_dom"/>
</dbReference>
<comment type="caution">
    <text evidence="5">The sequence shown here is derived from an EMBL/GenBank/DDBJ whole genome shotgun (WGS) entry which is preliminary data.</text>
</comment>
<keyword evidence="6" id="KW-1185">Reference proteome</keyword>
<organism evidence="5 6">
    <name type="scientific">Halohasta litorea</name>
    <dbReference type="NCBI Taxonomy" id="869891"/>
    <lineage>
        <taxon>Archaea</taxon>
        <taxon>Methanobacteriati</taxon>
        <taxon>Methanobacteriota</taxon>
        <taxon>Stenosarchaea group</taxon>
        <taxon>Halobacteria</taxon>
        <taxon>Halobacteriales</taxon>
        <taxon>Haloferacaceae</taxon>
        <taxon>Halohasta</taxon>
    </lineage>
</organism>
<accession>A0ABD6D379</accession>
<dbReference type="PANTHER" id="PTHR43212">
    <property type="entry name" value="QUERCETIN 2,3-DIOXYGENASE"/>
    <property type="match status" value="1"/>
</dbReference>
<dbReference type="AlphaFoldDB" id="A0ABD6D379"/>
<dbReference type="InterPro" id="IPR012093">
    <property type="entry name" value="Pirin"/>
</dbReference>
<evidence type="ECO:0000256" key="2">
    <source>
        <dbReference type="RuleBase" id="RU003457"/>
    </source>
</evidence>
<dbReference type="InterPro" id="IPR011051">
    <property type="entry name" value="RmlC_Cupin_sf"/>
</dbReference>
<evidence type="ECO:0000259" key="4">
    <source>
        <dbReference type="Pfam" id="PF02678"/>
    </source>
</evidence>
<dbReference type="EMBL" id="JBHUDM010000001">
    <property type="protein sequence ID" value="MFD1640734.1"/>
    <property type="molecule type" value="Genomic_DNA"/>
</dbReference>
<dbReference type="InterPro" id="IPR014710">
    <property type="entry name" value="RmlC-like_jellyroll"/>
</dbReference>
<dbReference type="PANTHER" id="PTHR43212:SF3">
    <property type="entry name" value="QUERCETIN 2,3-DIOXYGENASE"/>
    <property type="match status" value="1"/>
</dbReference>
<reference evidence="5 6" key="1">
    <citation type="journal article" date="2019" name="Int. J. Syst. Evol. Microbiol.">
        <title>The Global Catalogue of Microorganisms (GCM) 10K type strain sequencing project: providing services to taxonomists for standard genome sequencing and annotation.</title>
        <authorList>
            <consortium name="The Broad Institute Genomics Platform"/>
            <consortium name="The Broad Institute Genome Sequencing Center for Infectious Disease"/>
            <person name="Wu L."/>
            <person name="Ma J."/>
        </authorList>
    </citation>
    <scope>NUCLEOTIDE SEQUENCE [LARGE SCALE GENOMIC DNA]</scope>
    <source>
        <strain evidence="5 6">CGMCC 1.10593</strain>
    </source>
</reference>